<protein>
    <submittedName>
        <fullName evidence="1">Uncharacterized protein</fullName>
    </submittedName>
</protein>
<keyword evidence="2" id="KW-1185">Reference proteome</keyword>
<accession>A0ABT0KH99</accession>
<dbReference type="Proteomes" id="UP001165275">
    <property type="component" value="Unassembled WGS sequence"/>
</dbReference>
<proteinExistence type="predicted"/>
<sequence length="88" mass="10120">MEKKNGLDVLGELTGISGEDMRSIATSVKANFDKLNACPYHEFKEDNTSNPAHRKQYRCIHCDGTIDQSRYTWHEKGRRAKPGYYPRS</sequence>
<evidence type="ECO:0000313" key="2">
    <source>
        <dbReference type="Proteomes" id="UP001165275"/>
    </source>
</evidence>
<dbReference type="RefSeq" id="WP_223665856.1">
    <property type="nucleotide sequence ID" value="NZ_CBCSGY010000016.1"/>
</dbReference>
<gene>
    <name evidence="1" type="ORF">KAJ71_20610</name>
</gene>
<evidence type="ECO:0000313" key="1">
    <source>
        <dbReference type="EMBL" id="MCL1031400.1"/>
    </source>
</evidence>
<name>A0ABT0KH99_9GAMM</name>
<dbReference type="EMBL" id="JAGQDC010000021">
    <property type="protein sequence ID" value="MCL1031400.1"/>
    <property type="molecule type" value="Genomic_DNA"/>
</dbReference>
<organism evidence="1 2">
    <name type="scientific">Serratia silvae</name>
    <dbReference type="NCBI Taxonomy" id="2824122"/>
    <lineage>
        <taxon>Bacteria</taxon>
        <taxon>Pseudomonadati</taxon>
        <taxon>Pseudomonadota</taxon>
        <taxon>Gammaproteobacteria</taxon>
        <taxon>Enterobacterales</taxon>
        <taxon>Yersiniaceae</taxon>
        <taxon>Serratia</taxon>
    </lineage>
</organism>
<reference evidence="1" key="1">
    <citation type="submission" date="2021-04" db="EMBL/GenBank/DDBJ databases">
        <title>Genome sequence of Serratia sp. arafor3.</title>
        <authorList>
            <person name="Besaury L."/>
        </authorList>
    </citation>
    <scope>NUCLEOTIDE SEQUENCE</scope>
    <source>
        <strain evidence="1">Arafor3</strain>
    </source>
</reference>
<comment type="caution">
    <text evidence="1">The sequence shown here is derived from an EMBL/GenBank/DDBJ whole genome shotgun (WGS) entry which is preliminary data.</text>
</comment>